<feature type="domain" description="Reticulon" evidence="7">
    <location>
        <begin position="79"/>
        <end position="269"/>
    </location>
</feature>
<dbReference type="PANTHER" id="PTHR10994:SF188">
    <property type="entry name" value="RETICULON-LIKE PROTEIN"/>
    <property type="match status" value="1"/>
</dbReference>
<dbReference type="AlphaFoldDB" id="A0A5C7IPQ6"/>
<evidence type="ECO:0000256" key="3">
    <source>
        <dbReference type="ARBA" id="ARBA00022824"/>
    </source>
</evidence>
<dbReference type="Pfam" id="PF02453">
    <property type="entry name" value="Reticulon"/>
    <property type="match status" value="1"/>
</dbReference>
<evidence type="ECO:0000313" key="9">
    <source>
        <dbReference type="Proteomes" id="UP000323000"/>
    </source>
</evidence>
<protein>
    <recommendedName>
        <fullName evidence="6">Reticulon-like protein</fullName>
    </recommendedName>
</protein>
<dbReference type="GO" id="GO:0005789">
    <property type="term" value="C:endoplasmic reticulum membrane"/>
    <property type="evidence" value="ECO:0007669"/>
    <property type="project" value="UniProtKB-SubCell"/>
</dbReference>
<dbReference type="OrthoDB" id="567788at2759"/>
<name>A0A5C7IPQ6_9ROSI</name>
<evidence type="ECO:0000256" key="5">
    <source>
        <dbReference type="ARBA" id="ARBA00023136"/>
    </source>
</evidence>
<feature type="transmembrane region" description="Helical" evidence="6">
    <location>
        <begin position="181"/>
        <end position="197"/>
    </location>
</feature>
<dbReference type="InterPro" id="IPR003388">
    <property type="entry name" value="Reticulon"/>
</dbReference>
<comment type="caution">
    <text evidence="8">The sequence shown here is derived from an EMBL/GenBank/DDBJ whole genome shotgun (WGS) entry which is preliminary data.</text>
</comment>
<dbReference type="PANTHER" id="PTHR10994">
    <property type="entry name" value="RETICULON"/>
    <property type="match status" value="1"/>
</dbReference>
<evidence type="ECO:0000256" key="6">
    <source>
        <dbReference type="RuleBase" id="RU363132"/>
    </source>
</evidence>
<keyword evidence="4 6" id="KW-1133">Transmembrane helix</keyword>
<keyword evidence="9" id="KW-1185">Reference proteome</keyword>
<dbReference type="EMBL" id="VAHF01000002">
    <property type="protein sequence ID" value="TXG71039.1"/>
    <property type="molecule type" value="Genomic_DNA"/>
</dbReference>
<keyword evidence="2 6" id="KW-0812">Transmembrane</keyword>
<dbReference type="PROSITE" id="PS50845">
    <property type="entry name" value="RETICULON"/>
    <property type="match status" value="1"/>
</dbReference>
<dbReference type="Proteomes" id="UP000323000">
    <property type="component" value="Chromosome 2"/>
</dbReference>
<gene>
    <name evidence="8" type="ORF">EZV62_005974</name>
</gene>
<sequence length="269" mass="30216">MAEHATEHEPAEKSLLGKLNEKIHGHDSSSSDSDSDKPSAVEDVKSKIFRLFGREQPVHKLTNVDILFSLSYINLFATAADIFLWRNKKISASVLGGATVMWILFELLEYYLVTLVCHVLILALAGIFLWANACTFINKSPPKIPAVSIDEKCVLEVANALRIEINRGLAVLRDIASGKNLKMFLGAIAGLWVVSIVGNWCNFLTLFYIAFVLLFTVPVIYEKYEDHIDAFGEKATIEFKKQYKVFDEKVLRQVLAKIPKGLVKEKKKD</sequence>
<keyword evidence="5 6" id="KW-0472">Membrane</keyword>
<organism evidence="8 9">
    <name type="scientific">Acer yangbiense</name>
    <dbReference type="NCBI Taxonomy" id="1000413"/>
    <lineage>
        <taxon>Eukaryota</taxon>
        <taxon>Viridiplantae</taxon>
        <taxon>Streptophyta</taxon>
        <taxon>Embryophyta</taxon>
        <taxon>Tracheophyta</taxon>
        <taxon>Spermatophyta</taxon>
        <taxon>Magnoliopsida</taxon>
        <taxon>eudicotyledons</taxon>
        <taxon>Gunneridae</taxon>
        <taxon>Pentapetalae</taxon>
        <taxon>rosids</taxon>
        <taxon>malvids</taxon>
        <taxon>Sapindales</taxon>
        <taxon>Sapindaceae</taxon>
        <taxon>Hippocastanoideae</taxon>
        <taxon>Acereae</taxon>
        <taxon>Acer</taxon>
    </lineage>
</organism>
<feature type="transmembrane region" description="Helical" evidence="6">
    <location>
        <begin position="66"/>
        <end position="85"/>
    </location>
</feature>
<keyword evidence="3 6" id="KW-0256">Endoplasmic reticulum</keyword>
<evidence type="ECO:0000256" key="2">
    <source>
        <dbReference type="ARBA" id="ARBA00022692"/>
    </source>
</evidence>
<reference evidence="9" key="1">
    <citation type="journal article" date="2019" name="Gigascience">
        <title>De novo genome assembly of the endangered Acer yangbiense, a plant species with extremely small populations endemic to Yunnan Province, China.</title>
        <authorList>
            <person name="Yang J."/>
            <person name="Wariss H.M."/>
            <person name="Tao L."/>
            <person name="Zhang R."/>
            <person name="Yun Q."/>
            <person name="Hollingsworth P."/>
            <person name="Dao Z."/>
            <person name="Luo G."/>
            <person name="Guo H."/>
            <person name="Ma Y."/>
            <person name="Sun W."/>
        </authorList>
    </citation>
    <scope>NUCLEOTIDE SEQUENCE [LARGE SCALE GENOMIC DNA]</scope>
    <source>
        <strain evidence="9">cv. Malutang</strain>
    </source>
</reference>
<feature type="transmembrane region" description="Helical" evidence="6">
    <location>
        <begin position="111"/>
        <end position="131"/>
    </location>
</feature>
<proteinExistence type="predicted"/>
<dbReference type="InterPro" id="IPR045064">
    <property type="entry name" value="Reticulon-like"/>
</dbReference>
<evidence type="ECO:0000313" key="8">
    <source>
        <dbReference type="EMBL" id="TXG71039.1"/>
    </source>
</evidence>
<feature type="transmembrane region" description="Helical" evidence="6">
    <location>
        <begin position="203"/>
        <end position="221"/>
    </location>
</feature>
<comment type="subcellular location">
    <subcellularLocation>
        <location evidence="1 6">Endoplasmic reticulum membrane</location>
        <topology evidence="1 6">Multi-pass membrane protein</topology>
    </subcellularLocation>
</comment>
<evidence type="ECO:0000256" key="1">
    <source>
        <dbReference type="ARBA" id="ARBA00004477"/>
    </source>
</evidence>
<accession>A0A5C7IPQ6</accession>
<dbReference type="GO" id="GO:0009617">
    <property type="term" value="P:response to bacterium"/>
    <property type="evidence" value="ECO:0007669"/>
    <property type="project" value="InterPro"/>
</dbReference>
<evidence type="ECO:0000259" key="7">
    <source>
        <dbReference type="PROSITE" id="PS50845"/>
    </source>
</evidence>
<evidence type="ECO:0000256" key="4">
    <source>
        <dbReference type="ARBA" id="ARBA00022989"/>
    </source>
</evidence>